<dbReference type="AlphaFoldDB" id="A0A7V5UFY2"/>
<dbReference type="InterPro" id="IPR001087">
    <property type="entry name" value="GDSL"/>
</dbReference>
<gene>
    <name evidence="2" type="ORF">ENJ89_11455</name>
</gene>
<feature type="signal peptide" evidence="1">
    <location>
        <begin position="1"/>
        <end position="21"/>
    </location>
</feature>
<dbReference type="GO" id="GO:0016788">
    <property type="term" value="F:hydrolase activity, acting on ester bonds"/>
    <property type="evidence" value="ECO:0007669"/>
    <property type="project" value="InterPro"/>
</dbReference>
<dbReference type="Pfam" id="PF00657">
    <property type="entry name" value="Lipase_GDSL"/>
    <property type="match status" value="1"/>
</dbReference>
<feature type="chain" id="PRO_5031481964" description="SGNH/GDSL hydrolase family protein" evidence="1">
    <location>
        <begin position="22"/>
        <end position="459"/>
    </location>
</feature>
<accession>A0A7V5UFY2</accession>
<dbReference type="Gene3D" id="3.40.50.1110">
    <property type="entry name" value="SGNH hydrolase"/>
    <property type="match status" value="1"/>
</dbReference>
<name>A0A7V5UFY2_CALAY</name>
<evidence type="ECO:0000313" key="2">
    <source>
        <dbReference type="EMBL" id="HHJ53803.1"/>
    </source>
</evidence>
<dbReference type="SUPFAM" id="SSF52266">
    <property type="entry name" value="SGNH hydrolase"/>
    <property type="match status" value="1"/>
</dbReference>
<sequence length="459" mass="50864">MKFPKYISLFPVILFVFFAACNLQEPEITQTTLSTNEQKMLSRLMAVGDNIISGYQNAALTEKHQRRSFVALIAKQAETPDFQQPYFAYPGIGSESYGGYGTLELRYLDDPNTPQTKVPDPKIYAVAFDSVPGFDPLNPYLNDDVRNWPLPYNNLGIPGIVVQDVLIGKTKLHSISHSPMFEYILRNPLPEPYSGEYSAFDQAKFFTPTVLLCWVGMYDVLGFAQYSTSTPALSQPTPKEDFKQYYAQLMDSLASIALVGVVTANIPDILDMPYFNVVPHVVIDSVTNTPLLDDQGNPIPLIGVEDGDRVLMPAKFAIKQGYGIPEGILNGNGEPVPDDMVLDAAEIAQVEQAISDYNAIIDSVCSVRNISVVDMYYFFKQINDGYQIAGATLTSDFITGGFYSLDGIHPSDLGHALIANEWIQVINSAFRISIPPVDVVQFMHDLQPMLQSDTSAIRY</sequence>
<organism evidence="2">
    <name type="scientific">Caldithrix abyssi</name>
    <dbReference type="NCBI Taxonomy" id="187145"/>
    <lineage>
        <taxon>Bacteria</taxon>
        <taxon>Pseudomonadati</taxon>
        <taxon>Calditrichota</taxon>
        <taxon>Calditrichia</taxon>
        <taxon>Calditrichales</taxon>
        <taxon>Calditrichaceae</taxon>
        <taxon>Caldithrix</taxon>
    </lineage>
</organism>
<comment type="caution">
    <text evidence="2">The sequence shown here is derived from an EMBL/GenBank/DDBJ whole genome shotgun (WGS) entry which is preliminary data.</text>
</comment>
<reference evidence="2" key="1">
    <citation type="journal article" date="2020" name="mSystems">
        <title>Genome- and Community-Level Interaction Insights into Carbon Utilization and Element Cycling Functions of Hydrothermarchaeota in Hydrothermal Sediment.</title>
        <authorList>
            <person name="Zhou Z."/>
            <person name="Liu Y."/>
            <person name="Xu W."/>
            <person name="Pan J."/>
            <person name="Luo Z.H."/>
            <person name="Li M."/>
        </authorList>
    </citation>
    <scope>NUCLEOTIDE SEQUENCE [LARGE SCALE GENOMIC DNA]</scope>
    <source>
        <strain evidence="2">HyVt-527</strain>
    </source>
</reference>
<protein>
    <recommendedName>
        <fullName evidence="3">SGNH/GDSL hydrolase family protein</fullName>
    </recommendedName>
</protein>
<dbReference type="EMBL" id="DROD01000724">
    <property type="protein sequence ID" value="HHJ53803.1"/>
    <property type="molecule type" value="Genomic_DNA"/>
</dbReference>
<keyword evidence="1" id="KW-0732">Signal</keyword>
<dbReference type="PROSITE" id="PS51257">
    <property type="entry name" value="PROKAR_LIPOPROTEIN"/>
    <property type="match status" value="1"/>
</dbReference>
<evidence type="ECO:0008006" key="3">
    <source>
        <dbReference type="Google" id="ProtNLM"/>
    </source>
</evidence>
<proteinExistence type="predicted"/>
<dbReference type="Proteomes" id="UP000886124">
    <property type="component" value="Unassembled WGS sequence"/>
</dbReference>
<dbReference type="InterPro" id="IPR036514">
    <property type="entry name" value="SGNH_hydro_sf"/>
</dbReference>
<evidence type="ECO:0000256" key="1">
    <source>
        <dbReference type="SAM" id="SignalP"/>
    </source>
</evidence>